<evidence type="ECO:0000313" key="2">
    <source>
        <dbReference type="Proteomes" id="UP000186917"/>
    </source>
</evidence>
<dbReference type="AlphaFoldDB" id="A0A173MKH4"/>
<keyword evidence="2" id="KW-1185">Reference proteome</keyword>
<name>A0A173MKH4_9BACT</name>
<evidence type="ECO:0000313" key="1">
    <source>
        <dbReference type="EMBL" id="SIT06187.1"/>
    </source>
</evidence>
<protein>
    <submittedName>
        <fullName evidence="1">Uncharacterized protein</fullName>
    </submittedName>
</protein>
<accession>A0A173MKH4</accession>
<dbReference type="Proteomes" id="UP000186917">
    <property type="component" value="Unassembled WGS sequence"/>
</dbReference>
<dbReference type="EMBL" id="FTOR01000003">
    <property type="protein sequence ID" value="SIT06187.1"/>
    <property type="molecule type" value="Genomic_DNA"/>
</dbReference>
<organism evidence="1 2">
    <name type="scientific">Filimonas lacunae</name>
    <dbReference type="NCBI Taxonomy" id="477680"/>
    <lineage>
        <taxon>Bacteria</taxon>
        <taxon>Pseudomonadati</taxon>
        <taxon>Bacteroidota</taxon>
        <taxon>Chitinophagia</taxon>
        <taxon>Chitinophagales</taxon>
        <taxon>Chitinophagaceae</taxon>
        <taxon>Filimonas</taxon>
    </lineage>
</organism>
<dbReference type="KEGG" id="fln:FLA_3929"/>
<dbReference type="STRING" id="477680.SAMN05421788_103243"/>
<sequence>MLNPLQNNNPVRIYEGDWIGNANIIANFFINNTITHLNKMNSS</sequence>
<reference evidence="2" key="1">
    <citation type="submission" date="2017-01" db="EMBL/GenBank/DDBJ databases">
        <authorList>
            <person name="Varghese N."/>
            <person name="Submissions S."/>
        </authorList>
    </citation>
    <scope>NUCLEOTIDE SEQUENCE [LARGE SCALE GENOMIC DNA]</scope>
    <source>
        <strain evidence="2">DSM 21054</strain>
    </source>
</reference>
<gene>
    <name evidence="1" type="ORF">SAMN05421788_103243</name>
</gene>
<proteinExistence type="predicted"/>